<protein>
    <submittedName>
        <fullName evidence="2">Nucleoside-diphosphate-sugar epimerase</fullName>
    </submittedName>
</protein>
<dbReference type="Gene3D" id="3.40.50.720">
    <property type="entry name" value="NAD(P)-binding Rossmann-like Domain"/>
    <property type="match status" value="1"/>
</dbReference>
<reference evidence="2 3" key="1">
    <citation type="submission" date="2021-03" db="EMBL/GenBank/DDBJ databases">
        <title>Genomic Encyclopedia of Type Strains, Phase IV (KMG-IV): sequencing the most valuable type-strain genomes for metagenomic binning, comparative biology and taxonomic classification.</title>
        <authorList>
            <person name="Goeker M."/>
        </authorList>
    </citation>
    <scope>NUCLEOTIDE SEQUENCE [LARGE SCALE GENOMIC DNA]</scope>
    <source>
        <strain evidence="2 3">DSM 14349</strain>
    </source>
</reference>
<evidence type="ECO:0000259" key="1">
    <source>
        <dbReference type="Pfam" id="PF01370"/>
    </source>
</evidence>
<gene>
    <name evidence="2" type="ORF">J2Z32_004345</name>
</gene>
<evidence type="ECO:0000313" key="3">
    <source>
        <dbReference type="Proteomes" id="UP001519272"/>
    </source>
</evidence>
<evidence type="ECO:0000313" key="2">
    <source>
        <dbReference type="EMBL" id="MBP1907664.1"/>
    </source>
</evidence>
<feature type="domain" description="NAD-dependent epimerase/dehydratase" evidence="1">
    <location>
        <begin position="3"/>
        <end position="239"/>
    </location>
</feature>
<dbReference type="Proteomes" id="UP001519272">
    <property type="component" value="Unassembled WGS sequence"/>
</dbReference>
<dbReference type="EMBL" id="JAGGKG010000031">
    <property type="protein sequence ID" value="MBP1907664.1"/>
    <property type="molecule type" value="Genomic_DNA"/>
</dbReference>
<dbReference type="InterPro" id="IPR050177">
    <property type="entry name" value="Lipid_A_modif_metabolic_enz"/>
</dbReference>
<dbReference type="InterPro" id="IPR001509">
    <property type="entry name" value="Epimerase_deHydtase"/>
</dbReference>
<dbReference type="SUPFAM" id="SSF51735">
    <property type="entry name" value="NAD(P)-binding Rossmann-fold domains"/>
    <property type="match status" value="1"/>
</dbReference>
<proteinExistence type="predicted"/>
<dbReference type="PANTHER" id="PTHR43245">
    <property type="entry name" value="BIFUNCTIONAL POLYMYXIN RESISTANCE PROTEIN ARNA"/>
    <property type="match status" value="1"/>
</dbReference>
<dbReference type="InterPro" id="IPR036291">
    <property type="entry name" value="NAD(P)-bd_dom_sf"/>
</dbReference>
<name>A0ABS4FYW0_9BACL</name>
<keyword evidence="3" id="KW-1185">Reference proteome</keyword>
<sequence length="345" mass="39308">MRVLIVGGTSFVELYILKKLIEEGHEVAIFHRGSANDSWLQSVKHIRGEIKHIMDYRSHFEQFAPDVVVDMASGTAESAALIFQAVRGITSRVIVTSSHDVYRAFAIVKGQAQGDLEPIPLTEDSRLRPNRFPNRNKLKPDDDFDNLYDKLLVEEVWQSQQEIHVTILRLPAIYGPGDPQHRLFSYLKLKPMLDHRPHILLDDGFANWRWSHSYVENVAHAMALAIAAPVGKHTIYNIANPNAPTMLEHIQNIAATLDWNGQIIVLPKSELPSFAAFPYNTNQSIVASSERFEQEFGAYEIIPYDETLKRTVKWEVACIADTTLPDYHAQLRIYEQEDQLLSKLK</sequence>
<organism evidence="2 3">
    <name type="scientific">Paenibacillus turicensis</name>
    <dbReference type="NCBI Taxonomy" id="160487"/>
    <lineage>
        <taxon>Bacteria</taxon>
        <taxon>Bacillati</taxon>
        <taxon>Bacillota</taxon>
        <taxon>Bacilli</taxon>
        <taxon>Bacillales</taxon>
        <taxon>Paenibacillaceae</taxon>
        <taxon>Paenibacillus</taxon>
    </lineage>
</organism>
<dbReference type="RefSeq" id="WP_210091240.1">
    <property type="nucleotide sequence ID" value="NZ_JAGGKG010000031.1"/>
</dbReference>
<comment type="caution">
    <text evidence="2">The sequence shown here is derived from an EMBL/GenBank/DDBJ whole genome shotgun (WGS) entry which is preliminary data.</text>
</comment>
<dbReference type="Pfam" id="PF01370">
    <property type="entry name" value="Epimerase"/>
    <property type="match status" value="1"/>
</dbReference>
<accession>A0ABS4FYW0</accession>